<gene>
    <name evidence="3" type="ORF">E6K80_02300</name>
</gene>
<dbReference type="AlphaFoldDB" id="A0A538U9V7"/>
<dbReference type="PANTHER" id="PTHR43201:SF5">
    <property type="entry name" value="MEDIUM-CHAIN ACYL-COA LIGASE ACSF2, MITOCHONDRIAL"/>
    <property type="match status" value="1"/>
</dbReference>
<reference evidence="3 4" key="1">
    <citation type="journal article" date="2019" name="Nat. Microbiol.">
        <title>Mediterranean grassland soil C-N compound turnover is dependent on rainfall and depth, and is mediated by genomically divergent microorganisms.</title>
        <authorList>
            <person name="Diamond S."/>
            <person name="Andeer P.F."/>
            <person name="Li Z."/>
            <person name="Crits-Christoph A."/>
            <person name="Burstein D."/>
            <person name="Anantharaman K."/>
            <person name="Lane K.R."/>
            <person name="Thomas B.C."/>
            <person name="Pan C."/>
            <person name="Northen T.R."/>
            <person name="Banfield J.F."/>
        </authorList>
    </citation>
    <scope>NUCLEOTIDE SEQUENCE [LARGE SCALE GENOMIC DNA]</scope>
    <source>
        <strain evidence="3">WS_10</strain>
    </source>
</reference>
<comment type="caution">
    <text evidence="3">The sequence shown here is derived from an EMBL/GenBank/DDBJ whole genome shotgun (WGS) entry which is preliminary data.</text>
</comment>
<accession>A0A538U9V7</accession>
<dbReference type="PANTHER" id="PTHR43201">
    <property type="entry name" value="ACYL-COA SYNTHETASE"/>
    <property type="match status" value="1"/>
</dbReference>
<evidence type="ECO:0000256" key="1">
    <source>
        <dbReference type="ARBA" id="ARBA00006432"/>
    </source>
</evidence>
<dbReference type="Gene3D" id="3.40.50.12780">
    <property type="entry name" value="N-terminal domain of ligase-like"/>
    <property type="match status" value="1"/>
</dbReference>
<evidence type="ECO:0000256" key="2">
    <source>
        <dbReference type="ARBA" id="ARBA00022598"/>
    </source>
</evidence>
<evidence type="ECO:0000313" key="4">
    <source>
        <dbReference type="Proteomes" id="UP000319836"/>
    </source>
</evidence>
<organism evidence="3 4">
    <name type="scientific">Eiseniibacteriota bacterium</name>
    <dbReference type="NCBI Taxonomy" id="2212470"/>
    <lineage>
        <taxon>Bacteria</taxon>
        <taxon>Candidatus Eiseniibacteriota</taxon>
    </lineage>
</organism>
<evidence type="ECO:0000313" key="3">
    <source>
        <dbReference type="EMBL" id="TMQ72630.1"/>
    </source>
</evidence>
<dbReference type="InterPro" id="IPR042099">
    <property type="entry name" value="ANL_N_sf"/>
</dbReference>
<dbReference type="SUPFAM" id="SSF56801">
    <property type="entry name" value="Acetyl-CoA synthetase-like"/>
    <property type="match status" value="1"/>
</dbReference>
<dbReference type="GO" id="GO:0006631">
    <property type="term" value="P:fatty acid metabolic process"/>
    <property type="evidence" value="ECO:0007669"/>
    <property type="project" value="TreeGrafter"/>
</dbReference>
<proteinExistence type="inferred from homology"/>
<dbReference type="GO" id="GO:0031956">
    <property type="term" value="F:medium-chain fatty acid-CoA ligase activity"/>
    <property type="evidence" value="ECO:0007669"/>
    <property type="project" value="TreeGrafter"/>
</dbReference>
<comment type="similarity">
    <text evidence="1">Belongs to the ATP-dependent AMP-binding enzyme family.</text>
</comment>
<sequence>MTLGERGWSEWDVDAGQVGEVLVAGPHVLSGYLDDPESDRAQKVRDGARVWHRTGDAAWLDSLGRLWLMGRVRHRVRRAGATWWGVAAEVRALRVEGVRHAAYLGLPDPELGERAVLCVEIENGRVDGELERRARAALGEIPIDELRVFRHIPRDPRHASKTDLDALRALLARGARSIPSRGPRSAQEA</sequence>
<name>A0A538U9V7_UNCEI</name>
<keyword evidence="2" id="KW-0436">Ligase</keyword>
<protein>
    <submittedName>
        <fullName evidence="3">Uncharacterized protein</fullName>
    </submittedName>
</protein>
<dbReference type="Proteomes" id="UP000319836">
    <property type="component" value="Unassembled WGS sequence"/>
</dbReference>
<dbReference type="EMBL" id="VBPA01000049">
    <property type="protein sequence ID" value="TMQ72630.1"/>
    <property type="molecule type" value="Genomic_DNA"/>
</dbReference>